<proteinExistence type="predicted"/>
<evidence type="ECO:0000313" key="3">
    <source>
        <dbReference type="Proteomes" id="UP000249229"/>
    </source>
</evidence>
<feature type="transmembrane region" description="Helical" evidence="1">
    <location>
        <begin position="155"/>
        <end position="181"/>
    </location>
</feature>
<gene>
    <name evidence="2" type="ORF">DI544_11520</name>
</gene>
<feature type="transmembrane region" description="Helical" evidence="1">
    <location>
        <begin position="252"/>
        <end position="270"/>
    </location>
</feature>
<feature type="transmembrane region" description="Helical" evidence="1">
    <location>
        <begin position="394"/>
        <end position="412"/>
    </location>
</feature>
<reference evidence="2 3" key="1">
    <citation type="submission" date="2017-08" db="EMBL/GenBank/DDBJ databases">
        <title>Infants hospitalized years apart are colonized by the same room-sourced microbial strains.</title>
        <authorList>
            <person name="Brooks B."/>
            <person name="Olm M.R."/>
            <person name="Firek B.A."/>
            <person name="Baker R."/>
            <person name="Thomas B.C."/>
            <person name="Morowitz M.J."/>
            <person name="Banfield J.F."/>
        </authorList>
    </citation>
    <scope>NUCLEOTIDE SEQUENCE [LARGE SCALE GENOMIC DNA]</scope>
    <source>
        <strain evidence="2">S2_005_001_R1_22</strain>
    </source>
</reference>
<feature type="transmembrane region" description="Helical" evidence="1">
    <location>
        <begin position="102"/>
        <end position="122"/>
    </location>
</feature>
<accession>A0A2W5P0E1</accession>
<feature type="transmembrane region" description="Helical" evidence="1">
    <location>
        <begin position="201"/>
        <end position="219"/>
    </location>
</feature>
<keyword evidence="1" id="KW-0812">Transmembrane</keyword>
<dbReference type="Proteomes" id="UP000249229">
    <property type="component" value="Unassembled WGS sequence"/>
</dbReference>
<evidence type="ECO:0000256" key="1">
    <source>
        <dbReference type="SAM" id="Phobius"/>
    </source>
</evidence>
<feature type="transmembrane region" description="Helical" evidence="1">
    <location>
        <begin position="308"/>
        <end position="332"/>
    </location>
</feature>
<evidence type="ECO:0000313" key="2">
    <source>
        <dbReference type="EMBL" id="PZQ59282.1"/>
    </source>
</evidence>
<comment type="caution">
    <text evidence="2">The sequence shown here is derived from an EMBL/GenBank/DDBJ whole genome shotgun (WGS) entry which is preliminary data.</text>
</comment>
<dbReference type="EMBL" id="QFQI01000009">
    <property type="protein sequence ID" value="PZQ59282.1"/>
    <property type="molecule type" value="Genomic_DNA"/>
</dbReference>
<feature type="transmembrane region" description="Helical" evidence="1">
    <location>
        <begin position="70"/>
        <end position="93"/>
    </location>
</feature>
<feature type="transmembrane region" description="Helical" evidence="1">
    <location>
        <begin position="481"/>
        <end position="500"/>
    </location>
</feature>
<feature type="transmembrane region" description="Helical" evidence="1">
    <location>
        <begin position="444"/>
        <end position="474"/>
    </location>
</feature>
<sequence length="670" mass="70627">MIVVLAMLAWASVLLPGFAFPWSNNVFHVPIVLGYAASVEGPHDAFTRSLDNFVSGFWPLLRLVATESNVAGLFFAAHLLGRLLFAAGSYAIVRHAGAGRMAALALTGLAAIAPLFKGVSIVGHTETLATYLSHTGFAIAMLPGSWWLMLRGRWVLAAALLGVIFNVNAFISIWSVAAAMAAMVAARSTIRDFPGRLLRCALAYAVEALPTVIWMLSTVTQPSQPIDYRAYLIEYYPLHTFVHLQWAAVARYAVYLAGATLAVVAATRSLRDGGVLAALFAAYLAVFVFGIALPYVSGARLLLNLFPLRIDAVLNVMVAAIMLGWAGCALTGRDRDALPLAIALSLLLGNAVATLLLLRMWCIGEGRPTLARASVVLLAGGLALLVAMGQAPALEAPFVPLTLLFGALVLLATRGGGAVPLVAAALACTFVAGGGYPWPVVGLALAVVVALAAVRLAAIAGVASAMVTCVWLYLAGLHPAALAVAALTLLSVLLAIPTLLPARRWQALEVAPATLLSGVLAIGLALSGYAGWRGSVERPDADLAPSLEAQGWTRRHLRPDEAFLPIGVQGFSVLSRRPAWVDAQAGAAVMWQPDFQFEWRRRMHEVAACADTACFAALARRHGLRWIVAAPGRIVAPEAAGLLRRFSNRAVDIYGVKPIAAPRAGPAVAR</sequence>
<feature type="transmembrane region" description="Helical" evidence="1">
    <location>
        <begin position="276"/>
        <end position="296"/>
    </location>
</feature>
<name>A0A2W5P0E1_9SPHN</name>
<dbReference type="AlphaFoldDB" id="A0A2W5P0E1"/>
<feature type="transmembrane region" description="Helical" evidence="1">
    <location>
        <begin position="370"/>
        <end position="388"/>
    </location>
</feature>
<organism evidence="2 3">
    <name type="scientific">Sphingomonas taxi</name>
    <dbReference type="NCBI Taxonomy" id="1549858"/>
    <lineage>
        <taxon>Bacteria</taxon>
        <taxon>Pseudomonadati</taxon>
        <taxon>Pseudomonadota</taxon>
        <taxon>Alphaproteobacteria</taxon>
        <taxon>Sphingomonadales</taxon>
        <taxon>Sphingomonadaceae</taxon>
        <taxon>Sphingomonas</taxon>
    </lineage>
</organism>
<feature type="transmembrane region" description="Helical" evidence="1">
    <location>
        <begin position="338"/>
        <end position="358"/>
    </location>
</feature>
<protein>
    <recommendedName>
        <fullName evidence="4">Glycosyltransferase RgtA/B/C/D-like domain-containing protein</fullName>
    </recommendedName>
</protein>
<keyword evidence="1" id="KW-0472">Membrane</keyword>
<keyword evidence="1" id="KW-1133">Transmembrane helix</keyword>
<evidence type="ECO:0008006" key="4">
    <source>
        <dbReference type="Google" id="ProtNLM"/>
    </source>
</evidence>
<feature type="transmembrane region" description="Helical" evidence="1">
    <location>
        <begin position="128"/>
        <end position="148"/>
    </location>
</feature>
<feature type="transmembrane region" description="Helical" evidence="1">
    <location>
        <begin position="512"/>
        <end position="532"/>
    </location>
</feature>